<feature type="transmembrane region" description="Helical" evidence="9">
    <location>
        <begin position="206"/>
        <end position="228"/>
    </location>
</feature>
<dbReference type="PIRSF" id="PIRSF005508">
    <property type="entry name" value="Acr3"/>
    <property type="match status" value="1"/>
</dbReference>
<comment type="caution">
    <text evidence="10">The sequence shown here is derived from an EMBL/GenBank/DDBJ whole genome shotgun (WGS) entry which is preliminary data.</text>
</comment>
<keyword evidence="7 8" id="KW-0472">Membrane</keyword>
<evidence type="ECO:0000256" key="6">
    <source>
        <dbReference type="ARBA" id="ARBA00022989"/>
    </source>
</evidence>
<proteinExistence type="inferred from homology"/>
<evidence type="ECO:0000256" key="2">
    <source>
        <dbReference type="ARBA" id="ARBA00010110"/>
    </source>
</evidence>
<comment type="similarity">
    <text evidence="2 8">Belongs to the arsenical resistance-3 (ACR3) (TC 2.A.59) family.</text>
</comment>
<feature type="transmembrane region" description="Helical" evidence="9">
    <location>
        <begin position="61"/>
        <end position="81"/>
    </location>
</feature>
<gene>
    <name evidence="10" type="primary">arsB</name>
    <name evidence="10" type="ORF">NG799_05805</name>
</gene>
<name>A0ABT2MM69_9CYAN</name>
<keyword evidence="6 8" id="KW-1133">Transmembrane helix</keyword>
<evidence type="ECO:0000256" key="4">
    <source>
        <dbReference type="ARBA" id="ARBA00022475"/>
    </source>
</evidence>
<keyword evidence="4 8" id="KW-1003">Cell membrane</keyword>
<dbReference type="InterPro" id="IPR004706">
    <property type="entry name" value="Arsenical-R_Acr3"/>
</dbReference>
<evidence type="ECO:0000313" key="10">
    <source>
        <dbReference type="EMBL" id="MCT7965844.1"/>
    </source>
</evidence>
<keyword evidence="11" id="KW-1185">Reference proteome</keyword>
<evidence type="ECO:0000256" key="9">
    <source>
        <dbReference type="SAM" id="Phobius"/>
    </source>
</evidence>
<feature type="transmembrane region" description="Helical" evidence="9">
    <location>
        <begin position="102"/>
        <end position="125"/>
    </location>
</feature>
<feature type="transmembrane region" description="Helical" evidence="9">
    <location>
        <begin position="175"/>
        <end position="194"/>
    </location>
</feature>
<dbReference type="InterPro" id="IPR002657">
    <property type="entry name" value="BilAc:Na_symport/Acr3"/>
</dbReference>
<protein>
    <submittedName>
        <fullName evidence="10">ACR3 family arsenite efflux transporter</fullName>
    </submittedName>
</protein>
<sequence length="389" mass="43262">MTREIVVNEANEPLRQPVKAGGKLSVFERYLTLWVFLCIMAGIVLGKLFPGVAVALDAMSIYQVSIPIAICLFFMMYPIMVKIDFTQAANAVRAPKPVLLTLIVNWLIKPFTMVAFAQFFLGWLFRPLIVGTEIINNETIDIANSYIAGTILLGIAPCTAMVLMWGYLSFSNQGHTLVMVAINSLAMLFLYAPLGRWLLAANDLTVPWQTIVLSVLIYVGLPLAAGMYSRYWIFKHKGRQWFEREFLKYLTPISITALLITLVLLFSFKGDLIVNNPLHILLIAVPLFIQTNFIFLITYVAGLKMNIAYEDAAPAALIGASNHFEVAIATAVMLFGLNSGAALATVVGVLIEVPVMLMLVEVCKKTANWFPREPEKATLRDPRCFPSFK</sequence>
<evidence type="ECO:0000256" key="5">
    <source>
        <dbReference type="ARBA" id="ARBA00022692"/>
    </source>
</evidence>
<feature type="transmembrane region" description="Helical" evidence="9">
    <location>
        <begin position="249"/>
        <end position="268"/>
    </location>
</feature>
<reference evidence="10 11" key="1">
    <citation type="journal article" date="2022" name="Front. Microbiol.">
        <title>High genomic differentiation and limited gene flow indicate recent cryptic speciation within the genus Laspinema (cyanobacteria).</title>
        <authorList>
            <person name="Stanojkovic A."/>
            <person name="Skoupy S."/>
            <person name="Skaloud P."/>
            <person name="Dvorak P."/>
        </authorList>
    </citation>
    <scope>NUCLEOTIDE SEQUENCE [LARGE SCALE GENOMIC DNA]</scope>
    <source>
        <strain evidence="10 11">D2a</strain>
    </source>
</reference>
<feature type="transmembrane region" description="Helical" evidence="9">
    <location>
        <begin position="30"/>
        <end position="49"/>
    </location>
</feature>
<feature type="transmembrane region" description="Helical" evidence="9">
    <location>
        <begin position="280"/>
        <end position="303"/>
    </location>
</feature>
<dbReference type="InterPro" id="IPR038770">
    <property type="entry name" value="Na+/solute_symporter_sf"/>
</dbReference>
<dbReference type="NCBIfam" id="TIGR00832">
    <property type="entry name" value="acr3"/>
    <property type="match status" value="1"/>
</dbReference>
<dbReference type="PANTHER" id="PTHR43057">
    <property type="entry name" value="ARSENITE EFFLUX TRANSPORTER"/>
    <property type="match status" value="1"/>
</dbReference>
<evidence type="ECO:0000256" key="1">
    <source>
        <dbReference type="ARBA" id="ARBA00004651"/>
    </source>
</evidence>
<feature type="transmembrane region" description="Helical" evidence="9">
    <location>
        <begin position="341"/>
        <end position="360"/>
    </location>
</feature>
<evidence type="ECO:0000256" key="7">
    <source>
        <dbReference type="ARBA" id="ARBA00023136"/>
    </source>
</evidence>
<feature type="transmembrane region" description="Helical" evidence="9">
    <location>
        <begin position="315"/>
        <end position="335"/>
    </location>
</feature>
<organism evidence="10 11">
    <name type="scientific">Laspinema palackyanum D2a</name>
    <dbReference type="NCBI Taxonomy" id="2953684"/>
    <lineage>
        <taxon>Bacteria</taxon>
        <taxon>Bacillati</taxon>
        <taxon>Cyanobacteriota</taxon>
        <taxon>Cyanophyceae</taxon>
        <taxon>Oscillatoriophycideae</taxon>
        <taxon>Oscillatoriales</taxon>
        <taxon>Laspinemataceae</taxon>
        <taxon>Laspinema</taxon>
        <taxon>Laspinema palackyanum</taxon>
    </lineage>
</organism>
<keyword evidence="5 8" id="KW-0812">Transmembrane</keyword>
<evidence type="ECO:0000256" key="3">
    <source>
        <dbReference type="ARBA" id="ARBA00022448"/>
    </source>
</evidence>
<dbReference type="EMBL" id="JAMXFF010000006">
    <property type="protein sequence ID" value="MCT7965844.1"/>
    <property type="molecule type" value="Genomic_DNA"/>
</dbReference>
<dbReference type="PANTHER" id="PTHR43057:SF1">
    <property type="entry name" value="ARSENICAL-RESISTANCE PROTEIN 3"/>
    <property type="match status" value="1"/>
</dbReference>
<evidence type="ECO:0000256" key="8">
    <source>
        <dbReference type="PIRNR" id="PIRNR005508"/>
    </source>
</evidence>
<evidence type="ECO:0000313" key="11">
    <source>
        <dbReference type="Proteomes" id="UP001525890"/>
    </source>
</evidence>
<feature type="transmembrane region" description="Helical" evidence="9">
    <location>
        <begin position="145"/>
        <end position="168"/>
    </location>
</feature>
<dbReference type="Gene3D" id="1.20.1530.20">
    <property type="match status" value="1"/>
</dbReference>
<dbReference type="Proteomes" id="UP001525890">
    <property type="component" value="Unassembled WGS sequence"/>
</dbReference>
<accession>A0ABT2MM69</accession>
<comment type="subcellular location">
    <subcellularLocation>
        <location evidence="1 8">Cell membrane</location>
        <topology evidence="1 8">Multi-pass membrane protein</topology>
    </subcellularLocation>
</comment>
<keyword evidence="3 8" id="KW-0813">Transport</keyword>
<dbReference type="RefSeq" id="WP_368005523.1">
    <property type="nucleotide sequence ID" value="NZ_JAMXFF010000006.1"/>
</dbReference>
<dbReference type="Pfam" id="PF01758">
    <property type="entry name" value="SBF"/>
    <property type="match status" value="1"/>
</dbReference>